<dbReference type="RefSeq" id="WP_203819407.1">
    <property type="nucleotide sequence ID" value="NZ_BAAABP010000063.1"/>
</dbReference>
<feature type="domain" description="SnoaL-like" evidence="1">
    <location>
        <begin position="7"/>
        <end position="108"/>
    </location>
</feature>
<dbReference type="Pfam" id="PF12680">
    <property type="entry name" value="SnoaL_2"/>
    <property type="match status" value="1"/>
</dbReference>
<dbReference type="Proteomes" id="UP000598174">
    <property type="component" value="Unassembled WGS sequence"/>
</dbReference>
<sequence>MDFAQAVDRHLAAVTERDLETYLASVHEDVTLVMLNGRVVRGRREVGAFHENWFVDPDWSWQLSKQHSSESGDTGIALFTVDYHDVDHSGKPYSMRYLLGLTFARTDGTWLLLHDQNTPVS</sequence>
<name>A0A919MEM9_9ACTN</name>
<protein>
    <recommendedName>
        <fullName evidence="1">SnoaL-like domain-containing protein</fullName>
    </recommendedName>
</protein>
<evidence type="ECO:0000259" key="1">
    <source>
        <dbReference type="Pfam" id="PF12680"/>
    </source>
</evidence>
<organism evidence="2 3">
    <name type="scientific">Paractinoplanes ferrugineus</name>
    <dbReference type="NCBI Taxonomy" id="113564"/>
    <lineage>
        <taxon>Bacteria</taxon>
        <taxon>Bacillati</taxon>
        <taxon>Actinomycetota</taxon>
        <taxon>Actinomycetes</taxon>
        <taxon>Micromonosporales</taxon>
        <taxon>Micromonosporaceae</taxon>
        <taxon>Paractinoplanes</taxon>
    </lineage>
</organism>
<dbReference type="InterPro" id="IPR032710">
    <property type="entry name" value="NTF2-like_dom_sf"/>
</dbReference>
<comment type="caution">
    <text evidence="2">The sequence shown here is derived from an EMBL/GenBank/DDBJ whole genome shotgun (WGS) entry which is preliminary data.</text>
</comment>
<dbReference type="EMBL" id="BOMM01000045">
    <property type="protein sequence ID" value="GIE12948.1"/>
    <property type="molecule type" value="Genomic_DNA"/>
</dbReference>
<evidence type="ECO:0000313" key="2">
    <source>
        <dbReference type="EMBL" id="GIE12948.1"/>
    </source>
</evidence>
<dbReference type="InterPro" id="IPR037401">
    <property type="entry name" value="SnoaL-like"/>
</dbReference>
<gene>
    <name evidence="2" type="ORF">Afe05nite_47880</name>
</gene>
<keyword evidence="3" id="KW-1185">Reference proteome</keyword>
<dbReference type="SUPFAM" id="SSF54427">
    <property type="entry name" value="NTF2-like"/>
    <property type="match status" value="1"/>
</dbReference>
<proteinExistence type="predicted"/>
<dbReference type="NCBIfam" id="TIGR02246">
    <property type="entry name" value="SgcJ/EcaC family oxidoreductase"/>
    <property type="match status" value="1"/>
</dbReference>
<evidence type="ECO:0000313" key="3">
    <source>
        <dbReference type="Proteomes" id="UP000598174"/>
    </source>
</evidence>
<dbReference type="Gene3D" id="3.10.450.50">
    <property type="match status" value="1"/>
</dbReference>
<dbReference type="InterPro" id="IPR011944">
    <property type="entry name" value="Steroid_delta5-4_isomerase"/>
</dbReference>
<dbReference type="AlphaFoldDB" id="A0A919MEM9"/>
<reference evidence="2" key="1">
    <citation type="submission" date="2021-01" db="EMBL/GenBank/DDBJ databases">
        <title>Whole genome shotgun sequence of Actinoplanes ferrugineus NBRC 15555.</title>
        <authorList>
            <person name="Komaki H."/>
            <person name="Tamura T."/>
        </authorList>
    </citation>
    <scope>NUCLEOTIDE SEQUENCE</scope>
    <source>
        <strain evidence="2">NBRC 15555</strain>
    </source>
</reference>
<accession>A0A919MEM9</accession>